<dbReference type="Proteomes" id="UP000837857">
    <property type="component" value="Chromosome 15"/>
</dbReference>
<gene>
    <name evidence="2" type="ORF">IPOD504_LOCUS4425</name>
</gene>
<keyword evidence="3" id="KW-1185">Reference proteome</keyword>
<protein>
    <submittedName>
        <fullName evidence="2">Uncharacterized protein</fullName>
    </submittedName>
</protein>
<evidence type="ECO:0000256" key="1">
    <source>
        <dbReference type="SAM" id="MobiDB-lite"/>
    </source>
</evidence>
<feature type="region of interest" description="Disordered" evidence="1">
    <location>
        <begin position="60"/>
        <end position="99"/>
    </location>
</feature>
<proteinExistence type="predicted"/>
<sequence length="119" mass="13239">MSLQKSGYHIILLVTGCDEDKNKKKHLKVQLSILYLKCKGVSAPTEIHCIYTVTMTSPALKKSPEHQKISNKSPTRSTTERPQPTEPVASTSASTSEQPEAFSFLRIFKLADLMMKQGC</sequence>
<evidence type="ECO:0000313" key="3">
    <source>
        <dbReference type="Proteomes" id="UP000837857"/>
    </source>
</evidence>
<dbReference type="EMBL" id="OW152827">
    <property type="protein sequence ID" value="CAH2043732.1"/>
    <property type="molecule type" value="Genomic_DNA"/>
</dbReference>
<dbReference type="PROSITE" id="PS51257">
    <property type="entry name" value="PROKAR_LIPOPROTEIN"/>
    <property type="match status" value="1"/>
</dbReference>
<reference evidence="2" key="1">
    <citation type="submission" date="2022-03" db="EMBL/GenBank/DDBJ databases">
        <authorList>
            <person name="Martin H S."/>
        </authorList>
    </citation>
    <scope>NUCLEOTIDE SEQUENCE</scope>
</reference>
<feature type="non-terminal residue" evidence="2">
    <location>
        <position position="119"/>
    </location>
</feature>
<evidence type="ECO:0000313" key="2">
    <source>
        <dbReference type="EMBL" id="CAH2043732.1"/>
    </source>
</evidence>
<feature type="compositionally biased region" description="Polar residues" evidence="1">
    <location>
        <begin position="70"/>
        <end position="98"/>
    </location>
</feature>
<accession>A0ABN8I148</accession>
<name>A0ABN8I148_9NEOP</name>
<organism evidence="2 3">
    <name type="scientific">Iphiclides podalirius</name>
    <name type="common">scarce swallowtail</name>
    <dbReference type="NCBI Taxonomy" id="110791"/>
    <lineage>
        <taxon>Eukaryota</taxon>
        <taxon>Metazoa</taxon>
        <taxon>Ecdysozoa</taxon>
        <taxon>Arthropoda</taxon>
        <taxon>Hexapoda</taxon>
        <taxon>Insecta</taxon>
        <taxon>Pterygota</taxon>
        <taxon>Neoptera</taxon>
        <taxon>Endopterygota</taxon>
        <taxon>Lepidoptera</taxon>
        <taxon>Glossata</taxon>
        <taxon>Ditrysia</taxon>
        <taxon>Papilionoidea</taxon>
        <taxon>Papilionidae</taxon>
        <taxon>Papilioninae</taxon>
        <taxon>Iphiclides</taxon>
    </lineage>
</organism>